<dbReference type="RefSeq" id="WP_057864129.1">
    <property type="nucleotide sequence ID" value="NZ_AZEY01000028.1"/>
</dbReference>
<feature type="domain" description="GW" evidence="3">
    <location>
        <begin position="43"/>
        <end position="126"/>
    </location>
</feature>
<evidence type="ECO:0000313" key="5">
    <source>
        <dbReference type="Proteomes" id="UP000052013"/>
    </source>
</evidence>
<sequence length="327" mass="36610">MKANFNHQIKLLLLLALSFFAVQFSQTITGNAAKVDPMYRIATTKSVSLRMKAVNYKTKTAFWNHPYRSNKASKKTHWLRNYSSRSLLATKQATLKNGLQYYYVKVARKPSVAGWIYAKNLTQMTMVSLGDSITKGWTGSSYATAPYPQQVGSQLMVKDTNLGENNGKVVGDTDLDLTQIVSQTDFSHYDIATIAYGVNDYFHSSLDDVKQVLDEQIKAIKAKYPSLQLFGILPLDCYVTSFGTDQETDAYNTTGYHDYTLGELCTAEAQVYAQNGVKYLDWRTEAPDIVPATINNTIFGDNLLHPTQATYDKISTVISAFLEENVK</sequence>
<dbReference type="CDD" id="cd00229">
    <property type="entry name" value="SGNH_hydrolase"/>
    <property type="match status" value="1"/>
</dbReference>
<comment type="caution">
    <text evidence="4">The sequence shown here is derived from an EMBL/GenBank/DDBJ whole genome shotgun (WGS) entry which is preliminary data.</text>
</comment>
<dbReference type="InterPro" id="IPR038200">
    <property type="entry name" value="GW_dom_sf"/>
</dbReference>
<dbReference type="PROSITE" id="PS51780">
    <property type="entry name" value="GW"/>
    <property type="match status" value="1"/>
</dbReference>
<dbReference type="SUPFAM" id="SSF52266">
    <property type="entry name" value="SGNH hydrolase"/>
    <property type="match status" value="1"/>
</dbReference>
<name>A0A0R1SPD9_9LACO</name>
<protein>
    <submittedName>
        <fullName evidence="4">GDSL family lipase</fullName>
    </submittedName>
</protein>
<dbReference type="Proteomes" id="UP000052013">
    <property type="component" value="Unassembled WGS sequence"/>
</dbReference>
<evidence type="ECO:0000256" key="2">
    <source>
        <dbReference type="SAM" id="SignalP"/>
    </source>
</evidence>
<organism evidence="4 5">
    <name type="scientific">Lentilactobacillus diolivorans DSM 14421</name>
    <dbReference type="NCBI Taxonomy" id="1423739"/>
    <lineage>
        <taxon>Bacteria</taxon>
        <taxon>Bacillati</taxon>
        <taxon>Bacillota</taxon>
        <taxon>Bacilli</taxon>
        <taxon>Lactobacillales</taxon>
        <taxon>Lactobacillaceae</taxon>
        <taxon>Lentilactobacillus</taxon>
    </lineage>
</organism>
<proteinExistence type="predicted"/>
<gene>
    <name evidence="4" type="ORF">FC85_GL002527</name>
</gene>
<dbReference type="InterPro" id="IPR013830">
    <property type="entry name" value="SGNH_hydro"/>
</dbReference>
<dbReference type="EMBL" id="AZEY01000028">
    <property type="protein sequence ID" value="KRL68008.1"/>
    <property type="molecule type" value="Genomic_DNA"/>
</dbReference>
<dbReference type="PATRIC" id="fig|1423739.3.peg.2628"/>
<dbReference type="STRING" id="1423739.FC85_GL002527"/>
<evidence type="ECO:0000313" key="4">
    <source>
        <dbReference type="EMBL" id="KRL68008.1"/>
    </source>
</evidence>
<feature type="chain" id="PRO_5039079776" evidence="2">
    <location>
        <begin position="22"/>
        <end position="327"/>
    </location>
</feature>
<dbReference type="Pfam" id="PF13457">
    <property type="entry name" value="GW"/>
    <property type="match status" value="1"/>
</dbReference>
<dbReference type="InterPro" id="IPR025987">
    <property type="entry name" value="GW_dom"/>
</dbReference>
<dbReference type="Pfam" id="PF13472">
    <property type="entry name" value="Lipase_GDSL_2"/>
    <property type="match status" value="1"/>
</dbReference>
<dbReference type="Gene3D" id="3.40.50.1110">
    <property type="entry name" value="SGNH hydrolase"/>
    <property type="match status" value="1"/>
</dbReference>
<evidence type="ECO:0000259" key="3">
    <source>
        <dbReference type="PROSITE" id="PS51780"/>
    </source>
</evidence>
<dbReference type="InterPro" id="IPR036514">
    <property type="entry name" value="SGNH_hydro_sf"/>
</dbReference>
<dbReference type="Gene3D" id="2.30.30.170">
    <property type="match status" value="1"/>
</dbReference>
<keyword evidence="1 2" id="KW-0732">Signal</keyword>
<feature type="signal peptide" evidence="2">
    <location>
        <begin position="1"/>
        <end position="21"/>
    </location>
</feature>
<dbReference type="AlphaFoldDB" id="A0A0R1SPD9"/>
<evidence type="ECO:0000256" key="1">
    <source>
        <dbReference type="ARBA" id="ARBA00022729"/>
    </source>
</evidence>
<dbReference type="SUPFAM" id="SSF82057">
    <property type="entry name" value="Prokaryotic SH3-related domain"/>
    <property type="match status" value="1"/>
</dbReference>
<reference evidence="4 5" key="1">
    <citation type="journal article" date="2015" name="Genome Announc.">
        <title>Expanding the biotechnology potential of lactobacilli through comparative genomics of 213 strains and associated genera.</title>
        <authorList>
            <person name="Sun Z."/>
            <person name="Harris H.M."/>
            <person name="McCann A."/>
            <person name="Guo C."/>
            <person name="Argimon S."/>
            <person name="Zhang W."/>
            <person name="Yang X."/>
            <person name="Jeffery I.B."/>
            <person name="Cooney J.C."/>
            <person name="Kagawa T.F."/>
            <person name="Liu W."/>
            <person name="Song Y."/>
            <person name="Salvetti E."/>
            <person name="Wrobel A."/>
            <person name="Rasinkangas P."/>
            <person name="Parkhill J."/>
            <person name="Rea M.C."/>
            <person name="O'Sullivan O."/>
            <person name="Ritari J."/>
            <person name="Douillard F.P."/>
            <person name="Paul Ross R."/>
            <person name="Yang R."/>
            <person name="Briner A.E."/>
            <person name="Felis G.E."/>
            <person name="de Vos W.M."/>
            <person name="Barrangou R."/>
            <person name="Klaenhammer T.R."/>
            <person name="Caufield P.W."/>
            <person name="Cui Y."/>
            <person name="Zhang H."/>
            <person name="O'Toole P.W."/>
        </authorList>
    </citation>
    <scope>NUCLEOTIDE SEQUENCE [LARGE SCALE GENOMIC DNA]</scope>
    <source>
        <strain evidence="4 5">DSM 14421</strain>
    </source>
</reference>
<accession>A0A0R1SPD9</accession>